<name>A0A1I5IPI3_9ACTN</name>
<proteinExistence type="predicted"/>
<evidence type="ECO:0000313" key="3">
    <source>
        <dbReference type="Proteomes" id="UP000183642"/>
    </source>
</evidence>
<accession>A0A1I5IPI3</accession>
<dbReference type="EMBL" id="FOWE01000018">
    <property type="protein sequence ID" value="SFO62239.1"/>
    <property type="molecule type" value="Genomic_DNA"/>
</dbReference>
<keyword evidence="3" id="KW-1185">Reference proteome</keyword>
<reference evidence="3" key="1">
    <citation type="submission" date="2016-10" db="EMBL/GenBank/DDBJ databases">
        <authorList>
            <person name="Varghese N."/>
            <person name="Submissions S."/>
        </authorList>
    </citation>
    <scope>NUCLEOTIDE SEQUENCE [LARGE SCALE GENOMIC DNA]</scope>
    <source>
        <strain evidence="3">DSM 43161</strain>
    </source>
</reference>
<feature type="compositionally biased region" description="Basic and acidic residues" evidence="1">
    <location>
        <begin position="36"/>
        <end position="45"/>
    </location>
</feature>
<dbReference type="AlphaFoldDB" id="A0A1I5IPI3"/>
<dbReference type="Proteomes" id="UP000183642">
    <property type="component" value="Unassembled WGS sequence"/>
</dbReference>
<gene>
    <name evidence="2" type="ORF">SAMN05660359_04760</name>
</gene>
<feature type="region of interest" description="Disordered" evidence="1">
    <location>
        <begin position="30"/>
        <end position="49"/>
    </location>
</feature>
<protein>
    <submittedName>
        <fullName evidence="2">Uncharacterized protein</fullName>
    </submittedName>
</protein>
<evidence type="ECO:0000256" key="1">
    <source>
        <dbReference type="SAM" id="MobiDB-lite"/>
    </source>
</evidence>
<evidence type="ECO:0000313" key="2">
    <source>
        <dbReference type="EMBL" id="SFO62239.1"/>
    </source>
</evidence>
<sequence length="132" mass="15207">MVRPALLASRTVEWVPLYWHNGWKPKPWRWGQSKKPFQERHDEQGRPAGTGVILGQYEWTGDGKDGSVQRRLTTVLLREDRADGSPIAPMGNFSSTFGAWQLHPGYRYDYSTRSVQLRYGPIPDLLDQRAPR</sequence>
<organism evidence="2 3">
    <name type="scientific">Geodermatophilus obscurus</name>
    <dbReference type="NCBI Taxonomy" id="1861"/>
    <lineage>
        <taxon>Bacteria</taxon>
        <taxon>Bacillati</taxon>
        <taxon>Actinomycetota</taxon>
        <taxon>Actinomycetes</taxon>
        <taxon>Geodermatophilales</taxon>
        <taxon>Geodermatophilaceae</taxon>
        <taxon>Geodermatophilus</taxon>
    </lineage>
</organism>